<name>A0A1M5ZJM1_9FLAO</name>
<accession>A0A1M5ZJM1</accession>
<dbReference type="PANTHER" id="PTHR31270:SF1">
    <property type="entry name" value="GLUTAMINYL-PEPTIDE CYCLOTRANSFERASE"/>
    <property type="match status" value="1"/>
</dbReference>
<dbReference type="AlphaFoldDB" id="A0A1M5ZJM1"/>
<dbReference type="Proteomes" id="UP000290037">
    <property type="component" value="Unassembled WGS sequence"/>
</dbReference>
<dbReference type="Gene3D" id="2.130.10.10">
    <property type="entry name" value="YVTN repeat-like/Quinoprotein amine dehydrogenase"/>
    <property type="match status" value="1"/>
</dbReference>
<dbReference type="PANTHER" id="PTHR31270">
    <property type="entry name" value="GLUTAMINYL-PEPTIDE CYCLOTRANSFERASE"/>
    <property type="match status" value="1"/>
</dbReference>
<dbReference type="InterPro" id="IPR015943">
    <property type="entry name" value="WD40/YVTN_repeat-like_dom_sf"/>
</dbReference>
<evidence type="ECO:0000313" key="1">
    <source>
        <dbReference type="EMBL" id="RXG27781.1"/>
    </source>
</evidence>
<sequence length="352" mass="39526">MRIYNLLAVFILSLTLLACGNGKDLSKSFKLTLNKAENSLKNGDQVSISLKSKGEIPIDSVIYKLDGAVLGTKTDLSALEIAFDVTKLGAKNLSAQVYAEGKQATLNSKLTFLASETPTLYTYEIVNTYPHDKSSYTQGLEFHDNILYESVGEYGESGLLKTELETGKILERKDLEKKYFAEGLTVINNQLVQLTWRENVGFVYDLNSFEKTDTFNYGKSKEGWGLCNDGQVIYKSDGTEKIWLLDPQTFAEQEYIQVVDSKKLRSKYNELEWVDGKIYANSYQFDSISIINPTSGAIEGVVDLRPLKKEISSITDADNEVLNGIAYNAATKQLYVTGKHWDKLFEIRLIKK</sequence>
<dbReference type="EMBL" id="QOVN01000006">
    <property type="protein sequence ID" value="RXG27781.1"/>
    <property type="molecule type" value="Genomic_DNA"/>
</dbReference>
<dbReference type="PROSITE" id="PS51257">
    <property type="entry name" value="PROKAR_LIPOPROTEIN"/>
    <property type="match status" value="1"/>
</dbReference>
<proteinExistence type="predicted"/>
<gene>
    <name evidence="1" type="ORF">DSM01_2899</name>
    <name evidence="2" type="ORF">SAMN04487999_3146</name>
</gene>
<dbReference type="SUPFAM" id="SSF50969">
    <property type="entry name" value="YVTN repeat-like/Quinoprotein amine dehydrogenase"/>
    <property type="match status" value="1"/>
</dbReference>
<reference evidence="2" key="2">
    <citation type="submission" date="2016-11" db="EMBL/GenBank/DDBJ databases">
        <authorList>
            <person name="Jaros S."/>
            <person name="Januszkiewicz K."/>
            <person name="Wedrychowicz H."/>
        </authorList>
    </citation>
    <scope>NUCLEOTIDE SEQUENCE [LARGE SCALE GENOMIC DNA]</scope>
    <source>
        <strain evidence="2">DSM 19859</strain>
    </source>
</reference>
<evidence type="ECO:0000313" key="3">
    <source>
        <dbReference type="Proteomes" id="UP000184240"/>
    </source>
</evidence>
<keyword evidence="4" id="KW-1185">Reference proteome</keyword>
<keyword evidence="2" id="KW-0808">Transferase</keyword>
<dbReference type="InterPro" id="IPR007788">
    <property type="entry name" value="QCT"/>
</dbReference>
<dbReference type="Pfam" id="PF05096">
    <property type="entry name" value="Glu_cyclase_2"/>
    <property type="match status" value="1"/>
</dbReference>
<evidence type="ECO:0000313" key="4">
    <source>
        <dbReference type="Proteomes" id="UP000290037"/>
    </source>
</evidence>
<dbReference type="Proteomes" id="UP000184240">
    <property type="component" value="Unassembled WGS sequence"/>
</dbReference>
<dbReference type="RefSeq" id="WP_072984669.1">
    <property type="nucleotide sequence ID" value="NZ_FQXT01000006.1"/>
</dbReference>
<dbReference type="EMBL" id="FQXT01000006">
    <property type="protein sequence ID" value="SHI24331.1"/>
    <property type="molecule type" value="Genomic_DNA"/>
</dbReference>
<evidence type="ECO:0000313" key="2">
    <source>
        <dbReference type="EMBL" id="SHI24331.1"/>
    </source>
</evidence>
<dbReference type="InterPro" id="IPR011044">
    <property type="entry name" value="Quino_amine_DH_bsu"/>
</dbReference>
<protein>
    <submittedName>
        <fullName evidence="2">Glutaminyl-peptide cyclotransferase</fullName>
    </submittedName>
</protein>
<reference evidence="1 4" key="3">
    <citation type="submission" date="2018-07" db="EMBL/GenBank/DDBJ databases">
        <title>Leeuwenhoekiella genomics.</title>
        <authorList>
            <person name="Tahon G."/>
            <person name="Willems A."/>
        </authorList>
    </citation>
    <scope>NUCLEOTIDE SEQUENCE [LARGE SCALE GENOMIC DNA]</scope>
    <source>
        <strain evidence="1 4">LMG 24856</strain>
    </source>
</reference>
<reference evidence="3" key="1">
    <citation type="submission" date="2016-11" db="EMBL/GenBank/DDBJ databases">
        <authorList>
            <person name="Varghese N."/>
            <person name="Submissions S."/>
        </authorList>
    </citation>
    <scope>NUCLEOTIDE SEQUENCE [LARGE SCALE GENOMIC DNA]</scope>
    <source>
        <strain evidence="3">DSM 19859</strain>
    </source>
</reference>
<dbReference type="OrthoDB" id="9783700at2"/>
<organism evidence="2 3">
    <name type="scientific">Leeuwenhoekiella palythoae</name>
    <dbReference type="NCBI Taxonomy" id="573501"/>
    <lineage>
        <taxon>Bacteria</taxon>
        <taxon>Pseudomonadati</taxon>
        <taxon>Bacteroidota</taxon>
        <taxon>Flavobacteriia</taxon>
        <taxon>Flavobacteriales</taxon>
        <taxon>Flavobacteriaceae</taxon>
        <taxon>Leeuwenhoekiella</taxon>
    </lineage>
</organism>
<dbReference type="STRING" id="573501.SAMN04487999_3146"/>
<dbReference type="GO" id="GO:0016603">
    <property type="term" value="F:glutaminyl-peptide cyclotransferase activity"/>
    <property type="evidence" value="ECO:0007669"/>
    <property type="project" value="InterPro"/>
</dbReference>